<gene>
    <name evidence="1" type="ORF">THIOM_005196</name>
</gene>
<evidence type="ECO:0000313" key="1">
    <source>
        <dbReference type="EMBL" id="OAD19186.1"/>
    </source>
</evidence>
<evidence type="ECO:0000313" key="2">
    <source>
        <dbReference type="Proteomes" id="UP000076962"/>
    </source>
</evidence>
<accession>A0A0A6P0B5</accession>
<comment type="caution">
    <text evidence="1">The sequence shown here is derived from an EMBL/GenBank/DDBJ whole genome shotgun (WGS) entry which is preliminary data.</text>
</comment>
<dbReference type="Proteomes" id="UP000076962">
    <property type="component" value="Unassembled WGS sequence"/>
</dbReference>
<reference evidence="1 2" key="1">
    <citation type="submission" date="2016-05" db="EMBL/GenBank/DDBJ databases">
        <title>Single-cell genome of chain-forming Candidatus Thiomargarita nelsonii and comparison to other large sulfur-oxidizing bacteria.</title>
        <authorList>
            <person name="Winkel M."/>
            <person name="Salman V."/>
            <person name="Woyke T."/>
            <person name="Schulz-Vogt H."/>
            <person name="Richter M."/>
            <person name="Flood B."/>
            <person name="Bailey J."/>
            <person name="Amann R."/>
            <person name="Mussmann M."/>
        </authorList>
    </citation>
    <scope>NUCLEOTIDE SEQUENCE [LARGE SCALE GENOMIC DNA]</scope>
    <source>
        <strain evidence="1 2">THI036</strain>
    </source>
</reference>
<dbReference type="InterPro" id="IPR008792">
    <property type="entry name" value="PQQD"/>
</dbReference>
<keyword evidence="2" id="KW-1185">Reference proteome</keyword>
<protein>
    <submittedName>
        <fullName evidence="1">Coenzyme PQQ synthesis D</fullName>
    </submittedName>
</protein>
<proteinExistence type="predicted"/>
<organism evidence="1 2">
    <name type="scientific">Candidatus Thiomargarita nelsonii</name>
    <dbReference type="NCBI Taxonomy" id="1003181"/>
    <lineage>
        <taxon>Bacteria</taxon>
        <taxon>Pseudomonadati</taxon>
        <taxon>Pseudomonadota</taxon>
        <taxon>Gammaproteobacteria</taxon>
        <taxon>Thiotrichales</taxon>
        <taxon>Thiotrichaceae</taxon>
        <taxon>Thiomargarita</taxon>
    </lineage>
</organism>
<name>A0A0A6P0B5_9GAMM</name>
<dbReference type="Pfam" id="PF05402">
    <property type="entry name" value="PqqD"/>
    <property type="match status" value="1"/>
</dbReference>
<dbReference type="Gene3D" id="1.10.10.1150">
    <property type="entry name" value="Coenzyme PQQ synthesis protein D (PqqD)"/>
    <property type="match status" value="1"/>
</dbReference>
<dbReference type="EMBL" id="LUTY01002907">
    <property type="protein sequence ID" value="OAD19186.1"/>
    <property type="molecule type" value="Genomic_DNA"/>
</dbReference>
<sequence length="83" mass="9525">MRQSQIVFRDIGDEEVLYNPQTKAIHVLNKISSLIWECCDGKQSLEMIEKKIKEKFEVGSGQDVKGDIRETINKFSELGLIEP</sequence>
<dbReference type="AlphaFoldDB" id="A0A0A6P0B5"/>
<dbReference type="InterPro" id="IPR041881">
    <property type="entry name" value="PqqD_sf"/>
</dbReference>